<evidence type="ECO:0000313" key="13">
    <source>
        <dbReference type="EMBL" id="MBC9210171.1"/>
    </source>
</evidence>
<evidence type="ECO:0000313" key="14">
    <source>
        <dbReference type="Proteomes" id="UP000626026"/>
    </source>
</evidence>
<dbReference type="NCBIfam" id="NF000843">
    <property type="entry name" value="PRK00071.2-2"/>
    <property type="match status" value="1"/>
</dbReference>
<comment type="caution">
    <text evidence="13">The sequence shown here is derived from an EMBL/GenBank/DDBJ whole genome shotgun (WGS) entry which is preliminary data.</text>
</comment>
<dbReference type="CDD" id="cd02165">
    <property type="entry name" value="NMNAT"/>
    <property type="match status" value="1"/>
</dbReference>
<dbReference type="EMBL" id="JACTVA010000121">
    <property type="protein sequence ID" value="MBC9210171.1"/>
    <property type="molecule type" value="Genomic_DNA"/>
</dbReference>
<comment type="similarity">
    <text evidence="3 11">Belongs to the NadD family.</text>
</comment>
<dbReference type="InterPro" id="IPR005248">
    <property type="entry name" value="NadD/NMNAT"/>
</dbReference>
<keyword evidence="5 11" id="KW-0808">Transferase</keyword>
<dbReference type="HAMAP" id="MF_00244">
    <property type="entry name" value="NaMN_adenylyltr"/>
    <property type="match status" value="1"/>
</dbReference>
<comment type="pathway">
    <text evidence="2 11">Cofactor biosynthesis; NAD(+) biosynthesis; deamido-NAD(+) from nicotinate D-ribonucleotide: step 1/1.</text>
</comment>
<keyword evidence="4 11" id="KW-0662">Pyridine nucleotide biosynthesis</keyword>
<evidence type="ECO:0000256" key="8">
    <source>
        <dbReference type="ARBA" id="ARBA00022840"/>
    </source>
</evidence>
<evidence type="ECO:0000256" key="3">
    <source>
        <dbReference type="ARBA" id="ARBA00009014"/>
    </source>
</evidence>
<dbReference type="InterPro" id="IPR014729">
    <property type="entry name" value="Rossmann-like_a/b/a_fold"/>
</dbReference>
<keyword evidence="9 11" id="KW-0520">NAD</keyword>
<dbReference type="SUPFAM" id="SSF52374">
    <property type="entry name" value="Nucleotidylyl transferase"/>
    <property type="match status" value="1"/>
</dbReference>
<evidence type="ECO:0000256" key="1">
    <source>
        <dbReference type="ARBA" id="ARBA00002324"/>
    </source>
</evidence>
<comment type="function">
    <text evidence="1 11">Catalyzes the reversible adenylation of nicotinate mononucleotide (NaMN) to nicotinic acid adenine dinucleotide (NaAD).</text>
</comment>
<sequence>MRPPFEPARFGDRRRLRIGLLGGSFNPAHEGHRHVAECALRALRLDQVWLLVSPGNPLKAPAGMAPFPQRLASARAMARPPRILATGIEAALGERYSALTLAKLAKRFPQARFVWIIGADNLWQLPRWRRWRQLVAHTPMAVLPRPGWTRKALAGAAAERLAHARRRPPALLQGGPPAWTLIPAREHHASATAIRARTGS</sequence>
<evidence type="ECO:0000259" key="12">
    <source>
        <dbReference type="Pfam" id="PF01467"/>
    </source>
</evidence>
<evidence type="ECO:0000256" key="11">
    <source>
        <dbReference type="HAMAP-Rule" id="MF_00244"/>
    </source>
</evidence>
<evidence type="ECO:0000256" key="5">
    <source>
        <dbReference type="ARBA" id="ARBA00022679"/>
    </source>
</evidence>
<proteinExistence type="inferred from homology"/>
<comment type="catalytic activity">
    <reaction evidence="10 11">
        <text>nicotinate beta-D-ribonucleotide + ATP + H(+) = deamido-NAD(+) + diphosphate</text>
        <dbReference type="Rhea" id="RHEA:22860"/>
        <dbReference type="ChEBI" id="CHEBI:15378"/>
        <dbReference type="ChEBI" id="CHEBI:30616"/>
        <dbReference type="ChEBI" id="CHEBI:33019"/>
        <dbReference type="ChEBI" id="CHEBI:57502"/>
        <dbReference type="ChEBI" id="CHEBI:58437"/>
        <dbReference type="EC" id="2.7.7.18"/>
    </reaction>
</comment>
<dbReference type="EC" id="2.7.7.18" evidence="11"/>
<evidence type="ECO:0000256" key="10">
    <source>
        <dbReference type="ARBA" id="ARBA00048721"/>
    </source>
</evidence>
<feature type="domain" description="Cytidyltransferase-like" evidence="12">
    <location>
        <begin position="20"/>
        <end position="197"/>
    </location>
</feature>
<dbReference type="PANTHER" id="PTHR39321">
    <property type="entry name" value="NICOTINATE-NUCLEOTIDE ADENYLYLTRANSFERASE-RELATED"/>
    <property type="match status" value="1"/>
</dbReference>
<dbReference type="Gene3D" id="3.40.50.620">
    <property type="entry name" value="HUPs"/>
    <property type="match status" value="1"/>
</dbReference>
<evidence type="ECO:0000256" key="6">
    <source>
        <dbReference type="ARBA" id="ARBA00022695"/>
    </source>
</evidence>
<keyword evidence="8 11" id="KW-0067">ATP-binding</keyword>
<evidence type="ECO:0000256" key="9">
    <source>
        <dbReference type="ARBA" id="ARBA00023027"/>
    </source>
</evidence>
<dbReference type="RefSeq" id="WP_187787272.1">
    <property type="nucleotide sequence ID" value="NZ_JACTVA010000121.1"/>
</dbReference>
<evidence type="ECO:0000256" key="7">
    <source>
        <dbReference type="ARBA" id="ARBA00022741"/>
    </source>
</evidence>
<evidence type="ECO:0000256" key="4">
    <source>
        <dbReference type="ARBA" id="ARBA00022642"/>
    </source>
</evidence>
<dbReference type="GO" id="GO:0004515">
    <property type="term" value="F:nicotinate-nucleotide adenylyltransferase activity"/>
    <property type="evidence" value="ECO:0007669"/>
    <property type="project" value="UniProtKB-EC"/>
</dbReference>
<keyword evidence="7 11" id="KW-0547">Nucleotide-binding</keyword>
<keyword evidence="14" id="KW-1185">Reference proteome</keyword>
<accession>A0ABR7RU33</accession>
<dbReference type="PANTHER" id="PTHR39321:SF3">
    <property type="entry name" value="PHOSPHOPANTETHEINE ADENYLYLTRANSFERASE"/>
    <property type="match status" value="1"/>
</dbReference>
<keyword evidence="6 11" id="KW-0548">Nucleotidyltransferase</keyword>
<reference evidence="13 14" key="1">
    <citation type="journal article" date="2013" name="Int. J. Syst. Evol. Microbiol.">
        <title>Roseomonas aerophila sp. nov., isolated from air.</title>
        <authorList>
            <person name="Kim S.J."/>
            <person name="Weon H.Y."/>
            <person name="Ahn J.H."/>
            <person name="Hong S.B."/>
            <person name="Seok S.J."/>
            <person name="Whang K.S."/>
            <person name="Kwon S.W."/>
        </authorList>
    </citation>
    <scope>NUCLEOTIDE SEQUENCE [LARGE SCALE GENOMIC DNA]</scope>
    <source>
        <strain evidence="13 14">NBRC 108923</strain>
    </source>
</reference>
<evidence type="ECO:0000256" key="2">
    <source>
        <dbReference type="ARBA" id="ARBA00005019"/>
    </source>
</evidence>
<name>A0ABR7RU33_9PROT</name>
<organism evidence="13 14">
    <name type="scientific">Teichococcus aerophilus</name>
    <dbReference type="NCBI Taxonomy" id="1224513"/>
    <lineage>
        <taxon>Bacteria</taxon>
        <taxon>Pseudomonadati</taxon>
        <taxon>Pseudomonadota</taxon>
        <taxon>Alphaproteobacteria</taxon>
        <taxon>Acetobacterales</taxon>
        <taxon>Roseomonadaceae</taxon>
        <taxon>Roseomonas</taxon>
    </lineage>
</organism>
<dbReference type="Proteomes" id="UP000626026">
    <property type="component" value="Unassembled WGS sequence"/>
</dbReference>
<protein>
    <recommendedName>
        <fullName evidence="11">Probable nicotinate-nucleotide adenylyltransferase</fullName>
        <ecNumber evidence="11">2.7.7.18</ecNumber>
    </recommendedName>
    <alternativeName>
        <fullName evidence="11">Deamido-NAD(+) diphosphorylase</fullName>
    </alternativeName>
    <alternativeName>
        <fullName evidence="11">Deamido-NAD(+) pyrophosphorylase</fullName>
    </alternativeName>
    <alternativeName>
        <fullName evidence="11">Nicotinate mononucleotide adenylyltransferase</fullName>
        <shortName evidence="11">NaMN adenylyltransferase</shortName>
    </alternativeName>
</protein>
<dbReference type="Pfam" id="PF01467">
    <property type="entry name" value="CTP_transf_like"/>
    <property type="match status" value="1"/>
</dbReference>
<gene>
    <name evidence="11" type="primary">nadD</name>
    <name evidence="13" type="ORF">IBL26_25365</name>
</gene>
<dbReference type="InterPro" id="IPR004821">
    <property type="entry name" value="Cyt_trans-like"/>
</dbReference>